<feature type="binding site" evidence="5">
    <location>
        <position position="87"/>
    </location>
    <ligand>
        <name>Mo-molybdopterin</name>
        <dbReference type="ChEBI" id="CHEBI:71302"/>
    </ligand>
</feature>
<feature type="binding site" evidence="5">
    <location>
        <begin position="90"/>
        <end position="91"/>
    </location>
    <ligand>
        <name>Mo-molybdopterin</name>
        <dbReference type="ChEBI" id="CHEBI:71302"/>
    </ligand>
</feature>
<dbReference type="GO" id="GO:0016672">
    <property type="term" value="F:oxidoreductase activity, acting on a sulfur group of donors, quinone or similar compound as acceptor"/>
    <property type="evidence" value="ECO:0007669"/>
    <property type="project" value="UniProtKB-UniRule"/>
</dbReference>
<reference evidence="7 8" key="1">
    <citation type="submission" date="2015-12" db="EMBL/GenBank/DDBJ databases">
        <title>Genome sequence of Oceanibaculum pacificum MCCC 1A02656.</title>
        <authorList>
            <person name="Lu L."/>
            <person name="Lai Q."/>
            <person name="Shao Z."/>
            <person name="Qian P."/>
        </authorList>
    </citation>
    <scope>NUCLEOTIDE SEQUENCE [LARGE SCALE GENOMIC DNA]</scope>
    <source>
        <strain evidence="7 8">MCCC 1A02656</strain>
    </source>
</reference>
<dbReference type="Pfam" id="PF00174">
    <property type="entry name" value="Oxidored_molyb"/>
    <property type="match status" value="1"/>
</dbReference>
<evidence type="ECO:0000256" key="1">
    <source>
        <dbReference type="ARBA" id="ARBA00022505"/>
    </source>
</evidence>
<dbReference type="NCBIfam" id="NF003767">
    <property type="entry name" value="PRK05363.1"/>
    <property type="match status" value="1"/>
</dbReference>
<dbReference type="EC" id="1.8.5.-" evidence="5"/>
<comment type="similarity">
    <text evidence="5">Belongs to the MsrP family.</text>
</comment>
<comment type="subunit">
    <text evidence="5">Heterodimer of a catalytic subunit (MsrP) and a heme-binding subunit (MsrQ).</text>
</comment>
<accession>A0A154VRD7</accession>
<sequence length="324" mass="36959">MLIKRKRGWEMPESAVTSETHFRDRRRLMKGIAAGSILAAAAPGLTACGSEAAPMDDPSAGLYPAQRNMRYRVDRDLTSEELATSYNNFYEFGSSKNIVRAAQKLPIRPWTVTLDGMVEKEQQIAIDDLLKQVKLEERVYRFRCVEAWAMTVPWTGFPMRKLVEIAKPLSGAKYVRMETFMDPSIAPGQKQSWYPWPYVDGLTMAEATHDLTLLATGIYGKPLPPQNGTPLRFITPWKYGFKQVKSIVRFTFTDQRPVGYWEALQAREYGFWANVNPEVSHPRWSQATERLLGSDERVPTQLHNGYAEFVGDLYKGMEGEKLFM</sequence>
<dbReference type="EMBL" id="LPXN01000140">
    <property type="protein sequence ID" value="KZD03846.1"/>
    <property type="molecule type" value="Genomic_DNA"/>
</dbReference>
<feature type="binding site" evidence="5">
    <location>
        <position position="227"/>
    </location>
    <ligand>
        <name>Mo-molybdopterin</name>
        <dbReference type="ChEBI" id="CHEBI:71302"/>
    </ligand>
</feature>
<feature type="domain" description="Oxidoreductase molybdopterin-binding" evidence="6">
    <location>
        <begin position="108"/>
        <end position="261"/>
    </location>
</feature>
<dbReference type="InterPro" id="IPR000572">
    <property type="entry name" value="OxRdtase_Mopterin-bd_dom"/>
</dbReference>
<organism evidence="7 8">
    <name type="scientific">Oceanibaculum pacificum</name>
    <dbReference type="NCBI Taxonomy" id="580166"/>
    <lineage>
        <taxon>Bacteria</taxon>
        <taxon>Pseudomonadati</taxon>
        <taxon>Pseudomonadota</taxon>
        <taxon>Alphaproteobacteria</taxon>
        <taxon>Rhodospirillales</taxon>
        <taxon>Oceanibaculaceae</taxon>
        <taxon>Oceanibaculum</taxon>
    </lineage>
</organism>
<keyword evidence="4 5" id="KW-0560">Oxidoreductase</keyword>
<evidence type="ECO:0000313" key="7">
    <source>
        <dbReference type="EMBL" id="KZD03846.1"/>
    </source>
</evidence>
<dbReference type="PANTHER" id="PTHR43032:SF3">
    <property type="entry name" value="PROTEIN-METHIONINE-SULFOXIDE REDUCTASE CATALYTIC SUBUNIT MSRP"/>
    <property type="match status" value="1"/>
</dbReference>
<dbReference type="InterPro" id="IPR036374">
    <property type="entry name" value="OxRdtase_Mopterin-bd_sf"/>
</dbReference>
<dbReference type="InterPro" id="IPR022867">
    <property type="entry name" value="MsrP"/>
</dbReference>
<evidence type="ECO:0000256" key="3">
    <source>
        <dbReference type="ARBA" id="ARBA00022729"/>
    </source>
</evidence>
<dbReference type="PANTHER" id="PTHR43032">
    <property type="entry name" value="PROTEIN-METHIONINE-SULFOXIDE REDUCTASE"/>
    <property type="match status" value="1"/>
</dbReference>
<comment type="cofactor">
    <cofactor evidence="5">
        <name>Mo-molybdopterin</name>
        <dbReference type="ChEBI" id="CHEBI:71302"/>
    </cofactor>
    <text evidence="5">Binds 1 Mo-molybdopterin (Mo-MPT) cofactor per subunit.</text>
</comment>
<dbReference type="SUPFAM" id="SSF56524">
    <property type="entry name" value="Oxidoreductase molybdopterin-binding domain"/>
    <property type="match status" value="1"/>
</dbReference>
<keyword evidence="8" id="KW-1185">Reference proteome</keyword>
<comment type="catalytic activity">
    <reaction evidence="5">
        <text>L-methionyl-[protein] + a quinone + H2O = L-methionyl-(S)-S-oxide-[protein] + a quinol</text>
        <dbReference type="Rhea" id="RHEA:51292"/>
        <dbReference type="Rhea" id="RHEA-COMP:12313"/>
        <dbReference type="Rhea" id="RHEA-COMP:12315"/>
        <dbReference type="ChEBI" id="CHEBI:15377"/>
        <dbReference type="ChEBI" id="CHEBI:16044"/>
        <dbReference type="ChEBI" id="CHEBI:24646"/>
        <dbReference type="ChEBI" id="CHEBI:44120"/>
        <dbReference type="ChEBI" id="CHEBI:132124"/>
    </reaction>
</comment>
<dbReference type="GO" id="GO:0046872">
    <property type="term" value="F:metal ion binding"/>
    <property type="evidence" value="ECO:0007669"/>
    <property type="project" value="UniProtKB-KW"/>
</dbReference>
<feature type="binding site" evidence="5">
    <location>
        <position position="144"/>
    </location>
    <ligand>
        <name>Mo-molybdopterin</name>
        <dbReference type="ChEBI" id="CHEBI:71302"/>
    </ligand>
    <ligandPart>
        <name>Mo</name>
        <dbReference type="ChEBI" id="CHEBI:28685"/>
    </ligandPart>
</feature>
<keyword evidence="2 5" id="KW-0479">Metal-binding</keyword>
<comment type="function">
    <text evidence="5">Part of the MsrPQ system that repairs oxidized periplasmic proteins containing methionine sulfoxide residues (Met-O), using respiratory chain electrons. Thus protects these proteins from oxidative-stress damage caused by reactive species of oxygen and chlorine generated by the host defense mechanisms. MsrPQ is essential for the maintenance of envelope integrity under bleach stress, rescuing a wide series of structurally unrelated periplasmic proteins from methionine oxidation. The catalytic subunit MsrP is non-stereospecific, being able to reduce both (R-) and (S-) diastereoisomers of methionine sulfoxide.</text>
</comment>
<proteinExistence type="inferred from homology"/>
<keyword evidence="3 5" id="KW-0732">Signal</keyword>
<dbReference type="GO" id="GO:0043546">
    <property type="term" value="F:molybdopterin cofactor binding"/>
    <property type="evidence" value="ECO:0007669"/>
    <property type="project" value="UniProtKB-UniRule"/>
</dbReference>
<dbReference type="Proteomes" id="UP000076400">
    <property type="component" value="Unassembled WGS sequence"/>
</dbReference>
<dbReference type="STRING" id="580166.AUP43_12550"/>
<dbReference type="AlphaFoldDB" id="A0A154VRD7"/>
<evidence type="ECO:0000259" key="6">
    <source>
        <dbReference type="Pfam" id="PF00174"/>
    </source>
</evidence>
<feature type="binding site" evidence="5">
    <location>
        <position position="232"/>
    </location>
    <ligand>
        <name>Mo-molybdopterin</name>
        <dbReference type="ChEBI" id="CHEBI:71302"/>
    </ligand>
</feature>
<gene>
    <name evidence="5" type="primary">msrP</name>
    <name evidence="7" type="ORF">AUP43_12550</name>
</gene>
<feature type="binding site" evidence="5">
    <location>
        <begin position="243"/>
        <end position="245"/>
    </location>
    <ligand>
        <name>Mo-molybdopterin</name>
        <dbReference type="ChEBI" id="CHEBI:71302"/>
    </ligand>
</feature>
<keyword evidence="1 5" id="KW-0500">Molybdenum</keyword>
<evidence type="ECO:0000256" key="2">
    <source>
        <dbReference type="ARBA" id="ARBA00022723"/>
    </source>
</evidence>
<feature type="binding site" evidence="5">
    <location>
        <position position="179"/>
    </location>
    <ligand>
        <name>Mo-molybdopterin</name>
        <dbReference type="ChEBI" id="CHEBI:71302"/>
    </ligand>
</feature>
<dbReference type="HAMAP" id="MF_01206">
    <property type="entry name" value="MsrP"/>
    <property type="match status" value="1"/>
</dbReference>
<evidence type="ECO:0000256" key="4">
    <source>
        <dbReference type="ARBA" id="ARBA00023002"/>
    </source>
</evidence>
<comment type="catalytic activity">
    <reaction evidence="5">
        <text>L-methionyl-[protein] + a quinone + H2O = L-methionyl-(R)-S-oxide-[protein] + a quinol</text>
        <dbReference type="Rhea" id="RHEA:51296"/>
        <dbReference type="Rhea" id="RHEA-COMP:12313"/>
        <dbReference type="Rhea" id="RHEA-COMP:12314"/>
        <dbReference type="ChEBI" id="CHEBI:15377"/>
        <dbReference type="ChEBI" id="CHEBI:16044"/>
        <dbReference type="ChEBI" id="CHEBI:24646"/>
        <dbReference type="ChEBI" id="CHEBI:45764"/>
        <dbReference type="ChEBI" id="CHEBI:132124"/>
    </reaction>
</comment>
<dbReference type="GO" id="GO:0030091">
    <property type="term" value="P:protein repair"/>
    <property type="evidence" value="ECO:0007669"/>
    <property type="project" value="UniProtKB-UniRule"/>
</dbReference>
<dbReference type="RefSeq" id="WP_067558795.1">
    <property type="nucleotide sequence ID" value="NZ_LPXN01000140.1"/>
</dbReference>
<comment type="caution">
    <text evidence="7">The sequence shown here is derived from an EMBL/GenBank/DDBJ whole genome shotgun (WGS) entry which is preliminary data.</text>
</comment>
<dbReference type="Gene3D" id="3.90.420.10">
    <property type="entry name" value="Oxidoreductase, molybdopterin-binding domain"/>
    <property type="match status" value="1"/>
</dbReference>
<name>A0A154VRD7_9PROT</name>
<dbReference type="OrthoDB" id="9795587at2"/>
<protein>
    <recommendedName>
        <fullName evidence="5">Protein-methionine-sulfoxide reductase catalytic subunit MsrP</fullName>
        <ecNumber evidence="5">1.8.5.-</ecNumber>
    </recommendedName>
</protein>
<evidence type="ECO:0000313" key="8">
    <source>
        <dbReference type="Proteomes" id="UP000076400"/>
    </source>
</evidence>
<evidence type="ECO:0000256" key="5">
    <source>
        <dbReference type="HAMAP-Rule" id="MF_01206"/>
    </source>
</evidence>